<evidence type="ECO:0000313" key="1">
    <source>
        <dbReference type="EMBL" id="ADF61140.1"/>
    </source>
</evidence>
<organism evidence="1 2">
    <name type="scientific">Enterobacter cloacae subsp. cloacae (strain ATCC 13047 / DSM 30054 / NBRC 13535 / NCTC 10005 / WDCM 00083 / NCDC 279-56)</name>
    <dbReference type="NCBI Taxonomy" id="716541"/>
    <lineage>
        <taxon>Bacteria</taxon>
        <taxon>Pseudomonadati</taxon>
        <taxon>Pseudomonadota</taxon>
        <taxon>Gammaproteobacteria</taxon>
        <taxon>Enterobacterales</taxon>
        <taxon>Enterobacteriaceae</taxon>
        <taxon>Enterobacter</taxon>
        <taxon>Enterobacter cloacae complex</taxon>
    </lineage>
</organism>
<evidence type="ECO:0000313" key="2">
    <source>
        <dbReference type="Proteomes" id="UP000002363"/>
    </source>
</evidence>
<name>A0A0H3CHL8_ENTCC</name>
<accession>A0A0H3CHL8</accession>
<sequence length="42" mass="4944">MHLVQQAVMGYFLNRPLEWIIISGEQLVNKIKRKTSSVMRDI</sequence>
<dbReference type="EMBL" id="CP001918">
    <property type="protein sequence ID" value="ADF61140.1"/>
    <property type="molecule type" value="Genomic_DNA"/>
</dbReference>
<proteinExistence type="predicted"/>
<dbReference type="HOGENOM" id="CLU_3250889_0_0_6"/>
<dbReference type="EnsemblBacteria" id="ADF61140">
    <property type="protein sequence ID" value="ADF61140"/>
    <property type="gene ID" value="ECL_01581"/>
</dbReference>
<reference evidence="1 2" key="1">
    <citation type="journal article" date="2010" name="J. Bacteriol.">
        <title>Complete genome sequence of Enterobacter cloacae subsp. cloacae type strain ATCC 13047.</title>
        <authorList>
            <person name="Ren Y."/>
            <person name="Ren Y."/>
            <person name="Zhou Z."/>
            <person name="Guo X."/>
            <person name="Li Y."/>
            <person name="Feng L."/>
            <person name="Wang L."/>
        </authorList>
    </citation>
    <scope>NUCLEOTIDE SEQUENCE [LARGE SCALE GENOMIC DNA]</scope>
    <source>
        <strain evidence="2">ATCC 13047 / DSM 30054 / NBRC 13535 / NCTC 10005 / WDCM 00083 / NCDC 279-56</strain>
    </source>
</reference>
<dbReference type="Proteomes" id="UP000002363">
    <property type="component" value="Chromosome"/>
</dbReference>
<gene>
    <name evidence="1" type="ordered locus">ECL_01581</name>
</gene>
<keyword evidence="2" id="KW-1185">Reference proteome</keyword>
<dbReference type="KEGG" id="enc:ECL_01581"/>
<dbReference type="AlphaFoldDB" id="A0A0H3CHL8"/>
<protein>
    <submittedName>
        <fullName evidence="1">Uncharacterized protein</fullName>
    </submittedName>
</protein>